<protein>
    <submittedName>
        <fullName evidence="2">Uncharacterized protein</fullName>
    </submittedName>
</protein>
<feature type="region of interest" description="Disordered" evidence="1">
    <location>
        <begin position="20"/>
        <end position="91"/>
    </location>
</feature>
<evidence type="ECO:0000256" key="1">
    <source>
        <dbReference type="SAM" id="MobiDB-lite"/>
    </source>
</evidence>
<name>A0A4Q8BD04_9ACTN</name>
<dbReference type="AlphaFoldDB" id="A0A4Q8BD04"/>
<gene>
    <name evidence="2" type="ORF">EV384_4315</name>
</gene>
<dbReference type="EMBL" id="SHLD01000001">
    <property type="protein sequence ID" value="RZU75754.1"/>
    <property type="molecule type" value="Genomic_DNA"/>
</dbReference>
<evidence type="ECO:0000313" key="2">
    <source>
        <dbReference type="EMBL" id="RZU75754.1"/>
    </source>
</evidence>
<organism evidence="2 3">
    <name type="scientific">Micromonospora kangleipakensis</name>
    <dbReference type="NCBI Taxonomy" id="1077942"/>
    <lineage>
        <taxon>Bacteria</taxon>
        <taxon>Bacillati</taxon>
        <taxon>Actinomycetota</taxon>
        <taxon>Actinomycetes</taxon>
        <taxon>Micromonosporales</taxon>
        <taxon>Micromonosporaceae</taxon>
        <taxon>Micromonospora</taxon>
    </lineage>
</organism>
<accession>A0A4Q8BD04</accession>
<proteinExistence type="predicted"/>
<sequence length="91" mass="9698">MRPTAAGNPHRCAAYAVCVHRKEQPVTNVQQPEMRRNGHNPTVQDSKEPGPDGAPRNRGRSQGDRGRPTPKGQVSPYGPAGASVADDESDA</sequence>
<comment type="caution">
    <text evidence="2">The sequence shown here is derived from an EMBL/GenBank/DDBJ whole genome shotgun (WGS) entry which is preliminary data.</text>
</comment>
<reference evidence="2 3" key="1">
    <citation type="submission" date="2019-02" db="EMBL/GenBank/DDBJ databases">
        <title>Sequencing the genomes of 1000 actinobacteria strains.</title>
        <authorList>
            <person name="Klenk H.-P."/>
        </authorList>
    </citation>
    <scope>NUCLEOTIDE SEQUENCE [LARGE SCALE GENOMIC DNA]</scope>
    <source>
        <strain evidence="2 3">DSM 45612</strain>
    </source>
</reference>
<keyword evidence="3" id="KW-1185">Reference proteome</keyword>
<evidence type="ECO:0000313" key="3">
    <source>
        <dbReference type="Proteomes" id="UP000294114"/>
    </source>
</evidence>
<dbReference type="Proteomes" id="UP000294114">
    <property type="component" value="Unassembled WGS sequence"/>
</dbReference>